<evidence type="ECO:0000259" key="2">
    <source>
        <dbReference type="PROSITE" id="PS51112"/>
    </source>
</evidence>
<dbReference type="InterPro" id="IPR036071">
    <property type="entry name" value="AMMECR1_dom_sf"/>
</dbReference>
<dbReference type="HAMAP" id="MF_00645">
    <property type="entry name" value="AMMECR1"/>
    <property type="match status" value="1"/>
</dbReference>
<sequence length="197" mass="22164">MLSLESAKELITLGRRAIADTLEGGDIQPEPLLKGKYGARRGVFTTLLTHPEEELRGCVGFPLPHLPLWEAVVRSAVSAAFRDPRFPPLKAEELGRVVMELSVLSEPEELRENPLPSIRVGVHGILLEIGDRRSLLLPQVATRYGWDAGEFLDQLCLKAGLCRGSWREKDVKIYRFRAEVFKEVEPWGEVEKVELPE</sequence>
<dbReference type="PANTHER" id="PTHR13016:SF0">
    <property type="entry name" value="AMME SYNDROME CANDIDATE GENE 1 PROTEIN"/>
    <property type="match status" value="1"/>
</dbReference>
<reference evidence="3" key="1">
    <citation type="journal article" date="2020" name="mSystems">
        <title>Genome- and Community-Level Interaction Insights into Carbon Utilization and Element Cycling Functions of Hydrothermarchaeota in Hydrothermal Sediment.</title>
        <authorList>
            <person name="Zhou Z."/>
            <person name="Liu Y."/>
            <person name="Xu W."/>
            <person name="Pan J."/>
            <person name="Luo Z.H."/>
            <person name="Li M."/>
        </authorList>
    </citation>
    <scope>NUCLEOTIDE SEQUENCE [LARGE SCALE GENOMIC DNA]</scope>
    <source>
        <strain evidence="3">HyVt-501</strain>
    </source>
</reference>
<name>A0A7C5Q0G7_AQUAO</name>
<organism evidence="3">
    <name type="scientific">Aquifex aeolicus</name>
    <dbReference type="NCBI Taxonomy" id="63363"/>
    <lineage>
        <taxon>Bacteria</taxon>
        <taxon>Pseudomonadati</taxon>
        <taxon>Aquificota</taxon>
        <taxon>Aquificia</taxon>
        <taxon>Aquificales</taxon>
        <taxon>Aquificaceae</taxon>
        <taxon>Aquifex</taxon>
    </lineage>
</organism>
<dbReference type="InterPro" id="IPR023472">
    <property type="entry name" value="Uncharacterised_MJ0810"/>
</dbReference>
<dbReference type="PROSITE" id="PS51112">
    <property type="entry name" value="AMMECR1"/>
    <property type="match status" value="1"/>
</dbReference>
<gene>
    <name evidence="3" type="ORF">ENJ61_08130</name>
</gene>
<dbReference type="Proteomes" id="UP000885792">
    <property type="component" value="Unassembled WGS sequence"/>
</dbReference>
<accession>A0A7C5Q0G7</accession>
<dbReference type="AlphaFoldDB" id="A0A7C5Q0G7"/>
<dbReference type="InterPro" id="IPR023473">
    <property type="entry name" value="AMMECR1"/>
</dbReference>
<dbReference type="Pfam" id="PF01871">
    <property type="entry name" value="AMMECR1"/>
    <property type="match status" value="1"/>
</dbReference>
<protein>
    <recommendedName>
        <fullName evidence="1">Protein ENJ61_08130</fullName>
    </recommendedName>
</protein>
<dbReference type="InterPro" id="IPR027623">
    <property type="entry name" value="AmmeMemoSam_A"/>
</dbReference>
<dbReference type="Gene3D" id="3.30.1490.150">
    <property type="entry name" value="Hypothetical protein ph0010, domain 2"/>
    <property type="match status" value="1"/>
</dbReference>
<dbReference type="InterPro" id="IPR027485">
    <property type="entry name" value="AMMECR1_N"/>
</dbReference>
<dbReference type="PANTHER" id="PTHR13016">
    <property type="entry name" value="AMMECR1 HOMOLOG"/>
    <property type="match status" value="1"/>
</dbReference>
<dbReference type="NCBIfam" id="TIGR00296">
    <property type="entry name" value="TIGR00296 family protein"/>
    <property type="match status" value="1"/>
</dbReference>
<evidence type="ECO:0000313" key="3">
    <source>
        <dbReference type="EMBL" id="HHJ64856.1"/>
    </source>
</evidence>
<dbReference type="InterPro" id="IPR002733">
    <property type="entry name" value="AMMECR1_domain"/>
</dbReference>
<dbReference type="SUPFAM" id="SSF143447">
    <property type="entry name" value="AMMECR1-like"/>
    <property type="match status" value="1"/>
</dbReference>
<dbReference type="Gene3D" id="3.30.700.20">
    <property type="entry name" value="Hypothetical protein ph0010, domain 1"/>
    <property type="match status" value="1"/>
</dbReference>
<feature type="domain" description="AMMECR1" evidence="2">
    <location>
        <begin position="5"/>
        <end position="192"/>
    </location>
</feature>
<comment type="caution">
    <text evidence="3">The sequence shown here is derived from an EMBL/GenBank/DDBJ whole genome shotgun (WGS) entry which is preliminary data.</text>
</comment>
<dbReference type="NCBIfam" id="TIGR04335">
    <property type="entry name" value="AmmeMemoSam_A"/>
    <property type="match status" value="1"/>
</dbReference>
<dbReference type="EMBL" id="DRNB01000302">
    <property type="protein sequence ID" value="HHJ64856.1"/>
    <property type="molecule type" value="Genomic_DNA"/>
</dbReference>
<evidence type="ECO:0000256" key="1">
    <source>
        <dbReference type="HAMAP-Rule" id="MF_00645"/>
    </source>
</evidence>
<proteinExistence type="inferred from homology"/>